<evidence type="ECO:0000256" key="1">
    <source>
        <dbReference type="SAM" id="Phobius"/>
    </source>
</evidence>
<protein>
    <recommendedName>
        <fullName evidence="2">Mab-21-like HhH/H2TH-like domain-containing protein</fullName>
    </recommendedName>
</protein>
<dbReference type="SMART" id="SM01265">
    <property type="entry name" value="Mab-21"/>
    <property type="match status" value="1"/>
</dbReference>
<accession>A0A6J8ARB9</accession>
<feature type="transmembrane region" description="Helical" evidence="1">
    <location>
        <begin position="610"/>
        <end position="632"/>
    </location>
</feature>
<dbReference type="InterPro" id="IPR046906">
    <property type="entry name" value="Mab-21_HhH/H2TH-like"/>
</dbReference>
<dbReference type="Pfam" id="PF20266">
    <property type="entry name" value="Mab-21_C"/>
    <property type="match status" value="1"/>
</dbReference>
<dbReference type="PANTHER" id="PTHR10656:SF69">
    <property type="entry name" value="MAB-21-LIKE HHH_H2TH-LIKE DOMAIN-CONTAINING PROTEIN"/>
    <property type="match status" value="1"/>
</dbReference>
<evidence type="ECO:0000259" key="2">
    <source>
        <dbReference type="Pfam" id="PF20266"/>
    </source>
</evidence>
<evidence type="ECO:0000313" key="3">
    <source>
        <dbReference type="EMBL" id="CAC5370761.1"/>
    </source>
</evidence>
<dbReference type="Gene3D" id="1.10.1410.40">
    <property type="match status" value="1"/>
</dbReference>
<evidence type="ECO:0000313" key="4">
    <source>
        <dbReference type="Proteomes" id="UP000507470"/>
    </source>
</evidence>
<organism evidence="3 4">
    <name type="scientific">Mytilus coruscus</name>
    <name type="common">Sea mussel</name>
    <dbReference type="NCBI Taxonomy" id="42192"/>
    <lineage>
        <taxon>Eukaryota</taxon>
        <taxon>Metazoa</taxon>
        <taxon>Spiralia</taxon>
        <taxon>Lophotrochozoa</taxon>
        <taxon>Mollusca</taxon>
        <taxon>Bivalvia</taxon>
        <taxon>Autobranchia</taxon>
        <taxon>Pteriomorphia</taxon>
        <taxon>Mytilida</taxon>
        <taxon>Mytiloidea</taxon>
        <taxon>Mytilidae</taxon>
        <taxon>Mytilinae</taxon>
        <taxon>Mytilus</taxon>
    </lineage>
</organism>
<keyword evidence="1" id="KW-1133">Transmembrane helix</keyword>
<keyword evidence="1" id="KW-0812">Transmembrane</keyword>
<reference evidence="3 4" key="1">
    <citation type="submission" date="2020-06" db="EMBL/GenBank/DDBJ databases">
        <authorList>
            <person name="Li R."/>
            <person name="Bekaert M."/>
        </authorList>
    </citation>
    <scope>NUCLEOTIDE SEQUENCE [LARGE SCALE GENOMIC DNA]</scope>
    <source>
        <strain evidence="4">wild</strain>
    </source>
</reference>
<dbReference type="OrthoDB" id="5982295at2759"/>
<feature type="domain" description="Mab-21-like HhH/H2TH-like" evidence="2">
    <location>
        <begin position="271"/>
        <end position="351"/>
    </location>
</feature>
<name>A0A6J8ARB9_MYTCO</name>
<proteinExistence type="predicted"/>
<dbReference type="EMBL" id="CACVKT020001735">
    <property type="protein sequence ID" value="CAC5370761.1"/>
    <property type="molecule type" value="Genomic_DNA"/>
</dbReference>
<dbReference type="PANTHER" id="PTHR10656">
    <property type="entry name" value="CELL FATE DETERMINING PROTEIN MAB21-RELATED"/>
    <property type="match status" value="1"/>
</dbReference>
<sequence length="716" mass="81903">MDTNDQEKSVNCSKGISHLFDTGGWGRKKEQRQSEVLFMEWARVVTGKGVRFNCGGFAEGSEMGGSDRDLTVVIPNMVVLVNESSEIKDSLVPGHTIFRMCEESHRSCYAELRLETSDTAEVNLVASQTCSLSQLLEVFPDGSKYITSKLVVDKVLEMMRDIRLRDAISVDINGPCGAYKFRAGDFGTGSEDNVYAIRGSSWPPTAIEWLQRSRRFDWPSDDVIHQIADLGCLFVPLGDIYSDNQHREWRMSFVLAERLLIWNLNETQFYCYLILKLFLRMNKDLTNTILDSFMMKTVLFWVAEETEKSSWKAENLIFSLEACMKKLLYFLQKKELPHYFVKNNNLLHGKTGDVDTISAIEAKIDSILVDLPTYLHKLVGIICNGSDCIICNDISLSEMFNIDVLDGWLTRYSHHLPVYANTLHLFELDMSFFSIADLDVIQENFENIPQTILKEHVQLAFQIIYSRLGLGLYKHYLTNETVRDGNAEVDLLIEVERLLRFGSEKDAMTGKLQLVTFFIKCGRYIDAENIINSIFEEKVVLYEGLPLKGGFYKFSGLGDQRPQTTLTELIESPYIKIATDLYFCIQDWEYLPDALAHECLCHLGSISEEFIGHLVAVSPMVYMYFLSVLIYVHFKRSDVLNVIANLATRVESEQGTEMYQIGLNLLGYCHGIIGQYNNAIYYFQRSYKELPTTRNPCLLYTLMIIHKSIVKISDQN</sequence>
<keyword evidence="1" id="KW-0472">Membrane</keyword>
<dbReference type="InterPro" id="IPR024810">
    <property type="entry name" value="MAB21L/cGLR"/>
</dbReference>
<gene>
    <name evidence="3" type="ORF">MCOR_9466</name>
</gene>
<keyword evidence="4" id="KW-1185">Reference proteome</keyword>
<dbReference type="AlphaFoldDB" id="A0A6J8ARB9"/>
<dbReference type="Proteomes" id="UP000507470">
    <property type="component" value="Unassembled WGS sequence"/>
</dbReference>